<dbReference type="EMBL" id="VUNI01000002">
    <property type="protein sequence ID" value="MST73801.1"/>
    <property type="molecule type" value="Genomic_DNA"/>
</dbReference>
<reference evidence="1 2" key="1">
    <citation type="submission" date="2019-08" db="EMBL/GenBank/DDBJ databases">
        <title>In-depth cultivation of the pig gut microbiome towards novel bacterial diversity and tailored functional studies.</title>
        <authorList>
            <person name="Wylensek D."/>
            <person name="Hitch T.C.A."/>
            <person name="Clavel T."/>
        </authorList>
    </citation>
    <scope>NUCLEOTIDE SEQUENCE [LARGE SCALE GENOMIC DNA]</scope>
    <source>
        <strain evidence="1 2">MUC/MUC-530-WT-4D</strain>
    </source>
</reference>
<evidence type="ECO:0008006" key="3">
    <source>
        <dbReference type="Google" id="ProtNLM"/>
    </source>
</evidence>
<proteinExistence type="predicted"/>
<sequence length="112" mass="13183">MWGIIYGEGTEVSELMKLFIDADAYDYQRFPCTSSRKNQFKNSEEGERRMCKELQEYLEEGKREAVEKNIRDTARETARELFKNNIAYQIIKKCASALTDEELREIEKEVKG</sequence>
<dbReference type="Proteomes" id="UP000474024">
    <property type="component" value="Unassembled WGS sequence"/>
</dbReference>
<dbReference type="AlphaFoldDB" id="A0A6L5YQ40"/>
<evidence type="ECO:0000313" key="1">
    <source>
        <dbReference type="EMBL" id="MST73801.1"/>
    </source>
</evidence>
<accession>A0A6L5YQ40</accession>
<protein>
    <recommendedName>
        <fullName evidence="3">PD-(D/E)XK nuclease family transposase</fullName>
    </recommendedName>
</protein>
<name>A0A6L5YQ40_9FIRM</name>
<evidence type="ECO:0000313" key="2">
    <source>
        <dbReference type="Proteomes" id="UP000474024"/>
    </source>
</evidence>
<keyword evidence="2" id="KW-1185">Reference proteome</keyword>
<organism evidence="1 2">
    <name type="scientific">Roseburia porci</name>
    <dbReference type="NCBI Taxonomy" id="2605790"/>
    <lineage>
        <taxon>Bacteria</taxon>
        <taxon>Bacillati</taxon>
        <taxon>Bacillota</taxon>
        <taxon>Clostridia</taxon>
        <taxon>Lachnospirales</taxon>
        <taxon>Lachnospiraceae</taxon>
        <taxon>Roseburia</taxon>
    </lineage>
</organism>
<comment type="caution">
    <text evidence="1">The sequence shown here is derived from an EMBL/GenBank/DDBJ whole genome shotgun (WGS) entry which is preliminary data.</text>
</comment>
<gene>
    <name evidence="1" type="ORF">FYJ75_01975</name>
</gene>